<keyword evidence="1" id="KW-1133">Transmembrane helix</keyword>
<gene>
    <name evidence="2" type="ORF">F3Y22_tig00112428pilonHSYRG00087</name>
</gene>
<name>A0A6A2Y4F7_HIBSY</name>
<keyword evidence="3" id="KW-1185">Reference proteome</keyword>
<dbReference type="AlphaFoldDB" id="A0A6A2Y4F7"/>
<proteinExistence type="predicted"/>
<dbReference type="PANTHER" id="PTHR15907">
    <property type="entry name" value="DUF614 FAMILY PROTEIN-RELATED"/>
    <property type="match status" value="1"/>
</dbReference>
<dbReference type="Proteomes" id="UP000436088">
    <property type="component" value="Unassembled WGS sequence"/>
</dbReference>
<dbReference type="InterPro" id="IPR006461">
    <property type="entry name" value="PLAC_motif_containing"/>
</dbReference>
<dbReference type="OrthoDB" id="985035at2759"/>
<accession>A0A6A2Y4F7</accession>
<keyword evidence="1" id="KW-0472">Membrane</keyword>
<comment type="caution">
    <text evidence="2">The sequence shown here is derived from an EMBL/GenBank/DDBJ whole genome shotgun (WGS) entry which is preliminary data.</text>
</comment>
<reference evidence="2" key="1">
    <citation type="submission" date="2019-09" db="EMBL/GenBank/DDBJ databases">
        <title>Draft genome information of white flower Hibiscus syriacus.</title>
        <authorList>
            <person name="Kim Y.-M."/>
        </authorList>
    </citation>
    <scope>NUCLEOTIDE SEQUENCE [LARGE SCALE GENOMIC DNA]</scope>
    <source>
        <strain evidence="2">YM2019G1</strain>
    </source>
</reference>
<organism evidence="2 3">
    <name type="scientific">Hibiscus syriacus</name>
    <name type="common">Rose of Sharon</name>
    <dbReference type="NCBI Taxonomy" id="106335"/>
    <lineage>
        <taxon>Eukaryota</taxon>
        <taxon>Viridiplantae</taxon>
        <taxon>Streptophyta</taxon>
        <taxon>Embryophyta</taxon>
        <taxon>Tracheophyta</taxon>
        <taxon>Spermatophyta</taxon>
        <taxon>Magnoliopsida</taxon>
        <taxon>eudicotyledons</taxon>
        <taxon>Gunneridae</taxon>
        <taxon>Pentapetalae</taxon>
        <taxon>rosids</taxon>
        <taxon>malvids</taxon>
        <taxon>Malvales</taxon>
        <taxon>Malvaceae</taxon>
        <taxon>Malvoideae</taxon>
        <taxon>Hibiscus</taxon>
    </lineage>
</organism>
<protein>
    <submittedName>
        <fullName evidence="2">Detected protein of confused Function</fullName>
    </submittedName>
</protein>
<sequence length="191" mass="21780">MAMYPTDQPPPQQCLAPSYQYGQPAPPPFAGPVTTPSQQYPMQNYYMHPAGKVLWSTGVCDCCYDIRNCIITLFCPCITFGQIAEIVDHGSVSCIANGIVYSVIQGFLGLACLYSCFYRTRMRHQFMLAETPYPDWCIHIFCEQCALCQEFRELQNRGFDMYIGWDANMEKFQRQAMQMSAPPVVEDGMKR</sequence>
<keyword evidence="1" id="KW-0812">Transmembrane</keyword>
<evidence type="ECO:0000256" key="1">
    <source>
        <dbReference type="SAM" id="Phobius"/>
    </source>
</evidence>
<evidence type="ECO:0000313" key="3">
    <source>
        <dbReference type="Proteomes" id="UP000436088"/>
    </source>
</evidence>
<dbReference type="EMBL" id="VEPZ02001578">
    <property type="protein sequence ID" value="KAE8667289.1"/>
    <property type="molecule type" value="Genomic_DNA"/>
</dbReference>
<dbReference type="Pfam" id="PF04749">
    <property type="entry name" value="PLAC8"/>
    <property type="match status" value="1"/>
</dbReference>
<dbReference type="NCBIfam" id="TIGR01571">
    <property type="entry name" value="A_thal_Cys_rich"/>
    <property type="match status" value="1"/>
</dbReference>
<feature type="transmembrane region" description="Helical" evidence="1">
    <location>
        <begin position="99"/>
        <end position="118"/>
    </location>
</feature>
<evidence type="ECO:0000313" key="2">
    <source>
        <dbReference type="EMBL" id="KAE8667289.1"/>
    </source>
</evidence>